<comment type="caution">
    <text evidence="4">The sequence shown here is derived from an EMBL/GenBank/DDBJ whole genome shotgun (WGS) entry which is preliminary data.</text>
</comment>
<feature type="transmembrane region" description="Helical" evidence="2">
    <location>
        <begin position="102"/>
        <end position="122"/>
    </location>
</feature>
<evidence type="ECO:0000313" key="5">
    <source>
        <dbReference type="Proteomes" id="UP000271624"/>
    </source>
</evidence>
<dbReference type="Pfam" id="PF14159">
    <property type="entry name" value="CAAD"/>
    <property type="match status" value="1"/>
</dbReference>
<keyword evidence="2" id="KW-0472">Membrane</keyword>
<dbReference type="RefSeq" id="WP_127085603.1">
    <property type="nucleotide sequence ID" value="NZ_RSCL01000024.1"/>
</dbReference>
<keyword evidence="5" id="KW-1185">Reference proteome</keyword>
<dbReference type="PANTHER" id="PTHR33222:SF4">
    <property type="entry name" value="PROTEIN CURVATURE THYLAKOID 1A, CHLOROPLASTIC"/>
    <property type="match status" value="1"/>
</dbReference>
<feature type="domain" description="Cyanobacterial aminoacyl-tRNA synthetase CAAD" evidence="3">
    <location>
        <begin position="63"/>
        <end position="147"/>
    </location>
</feature>
<dbReference type="GO" id="GO:0009579">
    <property type="term" value="C:thylakoid"/>
    <property type="evidence" value="ECO:0007669"/>
    <property type="project" value="InterPro"/>
</dbReference>
<accession>A0A3S1CD24</accession>
<keyword evidence="2" id="KW-1133">Transmembrane helix</keyword>
<dbReference type="SUPFAM" id="SSF82866">
    <property type="entry name" value="Multidrug efflux transporter AcrB transmembrane domain"/>
    <property type="match status" value="1"/>
</dbReference>
<dbReference type="GO" id="GO:0016020">
    <property type="term" value="C:membrane"/>
    <property type="evidence" value="ECO:0007669"/>
    <property type="project" value="UniProtKB-SubCell"/>
</dbReference>
<evidence type="ECO:0000256" key="1">
    <source>
        <dbReference type="ARBA" id="ARBA00004141"/>
    </source>
</evidence>
<proteinExistence type="predicted"/>
<evidence type="ECO:0000256" key="2">
    <source>
        <dbReference type="SAM" id="Phobius"/>
    </source>
</evidence>
<evidence type="ECO:0000259" key="3">
    <source>
        <dbReference type="Pfam" id="PF14159"/>
    </source>
</evidence>
<reference evidence="4" key="2">
    <citation type="journal article" date="2019" name="Genome Biol. Evol.">
        <title>Day and night: Metabolic profiles and evolutionary relationships of six axenic non-marine cyanobacteria.</title>
        <authorList>
            <person name="Will S.E."/>
            <person name="Henke P."/>
            <person name="Boedeker C."/>
            <person name="Huang S."/>
            <person name="Brinkmann H."/>
            <person name="Rohde M."/>
            <person name="Jarek M."/>
            <person name="Friedl T."/>
            <person name="Seufert S."/>
            <person name="Schumacher M."/>
            <person name="Overmann J."/>
            <person name="Neumann-Schaal M."/>
            <person name="Petersen J."/>
        </authorList>
    </citation>
    <scope>NUCLEOTIDE SEQUENCE [LARGE SCALE GENOMIC DNA]</scope>
    <source>
        <strain evidence="4">PCC 7102</strain>
    </source>
</reference>
<dbReference type="Proteomes" id="UP000271624">
    <property type="component" value="Unassembled WGS sequence"/>
</dbReference>
<dbReference type="PANTHER" id="PTHR33222">
    <property type="match status" value="1"/>
</dbReference>
<organism evidence="4 5">
    <name type="scientific">Dulcicalothrix desertica PCC 7102</name>
    <dbReference type="NCBI Taxonomy" id="232991"/>
    <lineage>
        <taxon>Bacteria</taxon>
        <taxon>Bacillati</taxon>
        <taxon>Cyanobacteriota</taxon>
        <taxon>Cyanophyceae</taxon>
        <taxon>Nostocales</taxon>
        <taxon>Calotrichaceae</taxon>
        <taxon>Dulcicalothrix</taxon>
    </lineage>
</organism>
<keyword evidence="2" id="KW-0812">Transmembrane</keyword>
<protein>
    <recommendedName>
        <fullName evidence="3">Cyanobacterial aminoacyl-tRNA synthetase CAAD domain-containing protein</fullName>
    </recommendedName>
</protein>
<dbReference type="EMBL" id="RSCL01000024">
    <property type="protein sequence ID" value="RUT00388.1"/>
    <property type="molecule type" value="Genomic_DNA"/>
</dbReference>
<name>A0A3S1CD24_9CYAN</name>
<dbReference type="InterPro" id="IPR025564">
    <property type="entry name" value="CAAD_dom"/>
</dbReference>
<dbReference type="AlphaFoldDB" id="A0A3S1CD24"/>
<sequence>METQVQQQEYMNATQEYVNNIDSTSAQAIEKVESKIKSTANEADYQLQVASNKASNFFATLPEYISAFYQQYKLPIIAISALVLGIVVLKVFFAVLGAFNDIPLVAPLFELIGISYTAWFTNRYLLKVETRKELAGEIRSLKAEILGSR</sequence>
<reference evidence="4" key="1">
    <citation type="submission" date="2018-12" db="EMBL/GenBank/DDBJ databases">
        <authorList>
            <person name="Will S."/>
            <person name="Neumann-Schaal M."/>
            <person name="Henke P."/>
        </authorList>
    </citation>
    <scope>NUCLEOTIDE SEQUENCE</scope>
    <source>
        <strain evidence="4">PCC 7102</strain>
    </source>
</reference>
<comment type="subcellular location">
    <subcellularLocation>
        <location evidence="1">Membrane</location>
        <topology evidence="1">Multi-pass membrane protein</topology>
    </subcellularLocation>
</comment>
<dbReference type="InterPro" id="IPR033344">
    <property type="entry name" value="CURT1"/>
</dbReference>
<feature type="transmembrane region" description="Helical" evidence="2">
    <location>
        <begin position="74"/>
        <end position="96"/>
    </location>
</feature>
<dbReference type="OrthoDB" id="459910at2"/>
<gene>
    <name evidence="4" type="ORF">DSM106972_075160</name>
</gene>
<evidence type="ECO:0000313" key="4">
    <source>
        <dbReference type="EMBL" id="RUT00388.1"/>
    </source>
</evidence>